<dbReference type="PANTHER" id="PTHR11102">
    <property type="entry name" value="SEL-1-LIKE PROTEIN"/>
    <property type="match status" value="1"/>
</dbReference>
<dbReference type="InterPro" id="IPR011990">
    <property type="entry name" value="TPR-like_helical_dom_sf"/>
</dbReference>
<organism evidence="1 2">
    <name type="scientific">Bartonella callosciuri</name>
    <dbReference type="NCBI Taxonomy" id="686223"/>
    <lineage>
        <taxon>Bacteria</taxon>
        <taxon>Pseudomonadati</taxon>
        <taxon>Pseudomonadota</taxon>
        <taxon>Alphaproteobacteria</taxon>
        <taxon>Hyphomicrobiales</taxon>
        <taxon>Bartonellaceae</taxon>
        <taxon>Bartonella</taxon>
    </lineage>
</organism>
<dbReference type="SUPFAM" id="SSF81901">
    <property type="entry name" value="HCP-like"/>
    <property type="match status" value="1"/>
</dbReference>
<dbReference type="InterPro" id="IPR006597">
    <property type="entry name" value="Sel1-like"/>
</dbReference>
<dbReference type="AlphaFoldDB" id="A0A840NVD6"/>
<reference evidence="1 2" key="1">
    <citation type="submission" date="2020-08" db="EMBL/GenBank/DDBJ databases">
        <title>Genomic Encyclopedia of Type Strains, Phase IV (KMG-IV): sequencing the most valuable type-strain genomes for metagenomic binning, comparative biology and taxonomic classification.</title>
        <authorList>
            <person name="Goeker M."/>
        </authorList>
    </citation>
    <scope>NUCLEOTIDE SEQUENCE [LARGE SCALE GENOMIC DNA]</scope>
    <source>
        <strain evidence="1 2">DSM 28538</strain>
    </source>
</reference>
<evidence type="ECO:0000313" key="1">
    <source>
        <dbReference type="EMBL" id="MBB5074388.1"/>
    </source>
</evidence>
<dbReference type="PANTHER" id="PTHR11102:SF160">
    <property type="entry name" value="ERAD-ASSOCIATED E3 UBIQUITIN-PROTEIN LIGASE COMPONENT HRD3"/>
    <property type="match status" value="1"/>
</dbReference>
<proteinExistence type="predicted"/>
<sequence length="91" mass="10283">MNYGNPKAQYYLGKIFLKGEGIDKNLVQAVRWFQLSARKGNPPAQAMFGNMMLQAGKTVRGTAMLTAAYEKANVKDKDWICSMKRARFFSL</sequence>
<keyword evidence="2" id="KW-1185">Reference proteome</keyword>
<dbReference type="InterPro" id="IPR050767">
    <property type="entry name" value="Sel1_AlgK"/>
</dbReference>
<dbReference type="SMART" id="SM00671">
    <property type="entry name" value="SEL1"/>
    <property type="match status" value="1"/>
</dbReference>
<dbReference type="Gene3D" id="1.25.40.10">
    <property type="entry name" value="Tetratricopeptide repeat domain"/>
    <property type="match status" value="1"/>
</dbReference>
<evidence type="ECO:0000313" key="2">
    <source>
        <dbReference type="Proteomes" id="UP000561417"/>
    </source>
</evidence>
<accession>A0A840NVD6</accession>
<protein>
    <submittedName>
        <fullName evidence="1">TPR repeat protein</fullName>
    </submittedName>
</protein>
<name>A0A840NVD6_9HYPH</name>
<dbReference type="RefSeq" id="WP_425486687.1">
    <property type="nucleotide sequence ID" value="NZ_JACHIM010000010.1"/>
</dbReference>
<gene>
    <name evidence="1" type="ORF">HNQ69_001528</name>
</gene>
<dbReference type="Proteomes" id="UP000561417">
    <property type="component" value="Unassembled WGS sequence"/>
</dbReference>
<dbReference type="EMBL" id="JACHIM010000010">
    <property type="protein sequence ID" value="MBB5074388.1"/>
    <property type="molecule type" value="Genomic_DNA"/>
</dbReference>
<comment type="caution">
    <text evidence="1">The sequence shown here is derived from an EMBL/GenBank/DDBJ whole genome shotgun (WGS) entry which is preliminary data.</text>
</comment>
<dbReference type="Pfam" id="PF08238">
    <property type="entry name" value="Sel1"/>
    <property type="match status" value="1"/>
</dbReference>